<evidence type="ECO:0000256" key="2">
    <source>
        <dbReference type="ARBA" id="ARBA00022552"/>
    </source>
</evidence>
<dbReference type="InterPro" id="IPR050188">
    <property type="entry name" value="RluA_PseudoU_synthase"/>
</dbReference>
<evidence type="ECO:0000256" key="4">
    <source>
        <dbReference type="ARBA" id="ARBA00023235"/>
    </source>
</evidence>
<dbReference type="GO" id="GO:0003723">
    <property type="term" value="F:RNA binding"/>
    <property type="evidence" value="ECO:0007669"/>
    <property type="project" value="InterPro"/>
</dbReference>
<dbReference type="InterPro" id="IPR006145">
    <property type="entry name" value="PsdUridine_synth_RsuA/RluA"/>
</dbReference>
<dbReference type="RefSeq" id="WP_310799096.1">
    <property type="nucleotide sequence ID" value="NZ_CP123872.1"/>
</dbReference>
<comment type="catalytic activity">
    <reaction evidence="6">
        <text>uridine(746) in 23S rRNA = pseudouridine(746) in 23S rRNA</text>
        <dbReference type="Rhea" id="RHEA:42548"/>
        <dbReference type="Rhea" id="RHEA-COMP:10109"/>
        <dbReference type="Rhea" id="RHEA-COMP:10110"/>
        <dbReference type="ChEBI" id="CHEBI:65314"/>
        <dbReference type="ChEBI" id="CHEBI:65315"/>
        <dbReference type="EC" id="5.4.99.29"/>
    </reaction>
</comment>
<dbReference type="KEGG" id="tmk:QGN29_02525"/>
<evidence type="ECO:0000256" key="7">
    <source>
        <dbReference type="ARBA" id="ARBA00037305"/>
    </source>
</evidence>
<evidence type="ECO:0000256" key="9">
    <source>
        <dbReference type="RuleBase" id="RU362028"/>
    </source>
</evidence>
<dbReference type="PANTHER" id="PTHR21600:SF91">
    <property type="entry name" value="DUAL-SPECIFICITY RNA PSEUDOURIDINE SYNTHASE RLUA"/>
    <property type="match status" value="1"/>
</dbReference>
<evidence type="ECO:0000313" key="11">
    <source>
        <dbReference type="EMBL" id="WND03243.1"/>
    </source>
</evidence>
<evidence type="ECO:0000256" key="1">
    <source>
        <dbReference type="ARBA" id="ARBA00010876"/>
    </source>
</evidence>
<dbReference type="Proteomes" id="UP001268683">
    <property type="component" value="Chromosome"/>
</dbReference>
<sequence>MPPELPPYHPPMEPFLDILYQDDDLLFLNKPSGLLTVPGKNEDMKDCLESRVQAQFSAATIIHRLDMETSGVLVMARHKDAHRAVSRQFEMRQTEKYYEAVVWGVLPQDTGEVDEPLICDWPNRPLQKICYDHGKKAVTNYTVLDRTETTTRVTLNPITGRSHQLRVHMLHLGHPILGDRLYASGEAYTASPRLALHANSLKITHPETSESLDISAPIPF</sequence>
<dbReference type="InterPro" id="IPR006224">
    <property type="entry name" value="PsdUridine_synth_RluA-like_CS"/>
</dbReference>
<keyword evidence="4 9" id="KW-0413">Isomerase</keyword>
<dbReference type="PANTHER" id="PTHR21600">
    <property type="entry name" value="MITOCHONDRIAL RNA PSEUDOURIDINE SYNTHASE"/>
    <property type="match status" value="1"/>
</dbReference>
<evidence type="ECO:0000256" key="8">
    <source>
        <dbReference type="PIRSR" id="PIRSR606225-1"/>
    </source>
</evidence>
<comment type="similarity">
    <text evidence="1 9">Belongs to the pseudouridine synthase RluA family.</text>
</comment>
<proteinExistence type="inferred from homology"/>
<keyword evidence="12" id="KW-1185">Reference proteome</keyword>
<name>A0AA52EHH3_9PROT</name>
<keyword evidence="2" id="KW-0698">rRNA processing</keyword>
<comment type="function">
    <text evidence="9">Responsible for synthesis of pseudouridine from uracil.</text>
</comment>
<dbReference type="CDD" id="cd02869">
    <property type="entry name" value="PseudoU_synth_RluA_like"/>
    <property type="match status" value="1"/>
</dbReference>
<dbReference type="GO" id="GO:0160142">
    <property type="term" value="F:23S rRNA pseudouridine(746) synthase activity"/>
    <property type="evidence" value="ECO:0007669"/>
    <property type="project" value="UniProtKB-EC"/>
</dbReference>
<dbReference type="GO" id="GO:0160151">
    <property type="term" value="F:tRNA pseudouridine(32) synthase activity"/>
    <property type="evidence" value="ECO:0007669"/>
    <property type="project" value="UniProtKB-EC"/>
</dbReference>
<evidence type="ECO:0000313" key="12">
    <source>
        <dbReference type="Proteomes" id="UP001268683"/>
    </source>
</evidence>
<dbReference type="InterPro" id="IPR020103">
    <property type="entry name" value="PsdUridine_synth_cat_dom_sf"/>
</dbReference>
<dbReference type="GO" id="GO:0000455">
    <property type="term" value="P:enzyme-directed rRNA pseudouridine synthesis"/>
    <property type="evidence" value="ECO:0007669"/>
    <property type="project" value="TreeGrafter"/>
</dbReference>
<protein>
    <recommendedName>
        <fullName evidence="9">Pseudouridine synthase</fullName>
        <ecNumber evidence="9">5.4.99.-</ecNumber>
    </recommendedName>
</protein>
<comment type="function">
    <text evidence="7">Dual specificity enzyme that catalyzes the synthesis of pseudouridine from uracil-746 in 23S ribosomal RNA and from uracil-32 in the anticodon stem and loop of transfer RNAs.</text>
</comment>
<dbReference type="EC" id="5.4.99.-" evidence="9"/>
<dbReference type="InterPro" id="IPR006225">
    <property type="entry name" value="PsdUridine_synth_RluC/D"/>
</dbReference>
<comment type="catalytic activity">
    <reaction evidence="5">
        <text>uridine(32) in tRNA = pseudouridine(32) in tRNA</text>
        <dbReference type="Rhea" id="RHEA:42544"/>
        <dbReference type="Rhea" id="RHEA-COMP:10107"/>
        <dbReference type="Rhea" id="RHEA-COMP:10108"/>
        <dbReference type="ChEBI" id="CHEBI:65314"/>
        <dbReference type="ChEBI" id="CHEBI:65315"/>
        <dbReference type="EC" id="5.4.99.28"/>
    </reaction>
</comment>
<feature type="active site" evidence="8">
    <location>
        <position position="66"/>
    </location>
</feature>
<dbReference type="EMBL" id="CP123872">
    <property type="protein sequence ID" value="WND03243.1"/>
    <property type="molecule type" value="Genomic_DNA"/>
</dbReference>
<evidence type="ECO:0000259" key="10">
    <source>
        <dbReference type="Pfam" id="PF00849"/>
    </source>
</evidence>
<dbReference type="NCBIfam" id="TIGR00005">
    <property type="entry name" value="rluA_subfam"/>
    <property type="match status" value="1"/>
</dbReference>
<reference evidence="11" key="1">
    <citation type="submission" date="2023-04" db="EMBL/GenBank/DDBJ databases">
        <title>Complete genome sequence of Temperatibacter marinus.</title>
        <authorList>
            <person name="Rong J.-C."/>
            <person name="Yi M.-L."/>
            <person name="Zhao Q."/>
        </authorList>
    </citation>
    <scope>NUCLEOTIDE SEQUENCE</scope>
    <source>
        <strain evidence="11">NBRC 110045</strain>
    </source>
</reference>
<dbReference type="SUPFAM" id="SSF55120">
    <property type="entry name" value="Pseudouridine synthase"/>
    <property type="match status" value="1"/>
</dbReference>
<dbReference type="GO" id="GO:0008033">
    <property type="term" value="P:tRNA processing"/>
    <property type="evidence" value="ECO:0007669"/>
    <property type="project" value="UniProtKB-KW"/>
</dbReference>
<comment type="catalytic activity">
    <reaction evidence="9">
        <text>a uridine in RNA = a pseudouridine in RNA</text>
        <dbReference type="Rhea" id="RHEA:48348"/>
        <dbReference type="Rhea" id="RHEA-COMP:12068"/>
        <dbReference type="Rhea" id="RHEA-COMP:12069"/>
        <dbReference type="ChEBI" id="CHEBI:65314"/>
        <dbReference type="ChEBI" id="CHEBI:65315"/>
    </reaction>
</comment>
<dbReference type="FunFam" id="3.30.2350.10:FF:000005">
    <property type="entry name" value="Pseudouridine synthase"/>
    <property type="match status" value="1"/>
</dbReference>
<accession>A0AA52EHH3</accession>
<dbReference type="Gene3D" id="3.30.2350.10">
    <property type="entry name" value="Pseudouridine synthase"/>
    <property type="match status" value="1"/>
</dbReference>
<evidence type="ECO:0000256" key="6">
    <source>
        <dbReference type="ARBA" id="ARBA00036916"/>
    </source>
</evidence>
<organism evidence="11 12">
    <name type="scientific">Temperatibacter marinus</name>
    <dbReference type="NCBI Taxonomy" id="1456591"/>
    <lineage>
        <taxon>Bacteria</taxon>
        <taxon>Pseudomonadati</taxon>
        <taxon>Pseudomonadota</taxon>
        <taxon>Alphaproteobacteria</taxon>
        <taxon>Kordiimonadales</taxon>
        <taxon>Temperatibacteraceae</taxon>
        <taxon>Temperatibacter</taxon>
    </lineage>
</organism>
<evidence type="ECO:0000256" key="3">
    <source>
        <dbReference type="ARBA" id="ARBA00022694"/>
    </source>
</evidence>
<dbReference type="AlphaFoldDB" id="A0AA52EHH3"/>
<evidence type="ECO:0000256" key="5">
    <source>
        <dbReference type="ARBA" id="ARBA00036184"/>
    </source>
</evidence>
<keyword evidence="3" id="KW-0819">tRNA processing</keyword>
<gene>
    <name evidence="11" type="ORF">QGN29_02525</name>
</gene>
<feature type="domain" description="Pseudouridine synthase RsuA/RluA-like" evidence="10">
    <location>
        <begin position="24"/>
        <end position="171"/>
    </location>
</feature>
<dbReference type="Pfam" id="PF00849">
    <property type="entry name" value="PseudoU_synth_2"/>
    <property type="match status" value="1"/>
</dbReference>
<dbReference type="PROSITE" id="PS01129">
    <property type="entry name" value="PSI_RLU"/>
    <property type="match status" value="1"/>
</dbReference>